<organism evidence="1 2">
    <name type="scientific">Endobacter medicaginis</name>
    <dbReference type="NCBI Taxonomy" id="1181271"/>
    <lineage>
        <taxon>Bacteria</taxon>
        <taxon>Pseudomonadati</taxon>
        <taxon>Pseudomonadota</taxon>
        <taxon>Alphaproteobacteria</taxon>
        <taxon>Acetobacterales</taxon>
        <taxon>Acetobacteraceae</taxon>
        <taxon>Endobacter</taxon>
    </lineage>
</organism>
<protein>
    <submittedName>
        <fullName evidence="1">Uncharacterized protein</fullName>
    </submittedName>
</protein>
<accession>A0A839V7R5</accession>
<keyword evidence="2" id="KW-1185">Reference proteome</keyword>
<comment type="caution">
    <text evidence="1">The sequence shown here is derived from an EMBL/GenBank/DDBJ whole genome shotgun (WGS) entry which is preliminary data.</text>
</comment>
<evidence type="ECO:0000313" key="2">
    <source>
        <dbReference type="Proteomes" id="UP000557688"/>
    </source>
</evidence>
<sequence length="50" mass="5550">MPIAIRLTRPHGFVDADGRRHHWHAGYTVSDSDEVELLVSRGAAHTVISD</sequence>
<gene>
    <name evidence="1" type="ORF">FHR90_003454</name>
</gene>
<dbReference type="AlphaFoldDB" id="A0A839V7R5"/>
<evidence type="ECO:0000313" key="1">
    <source>
        <dbReference type="EMBL" id="MBB3175592.1"/>
    </source>
</evidence>
<proteinExistence type="predicted"/>
<name>A0A839V7R5_9PROT</name>
<dbReference type="Proteomes" id="UP000557688">
    <property type="component" value="Unassembled WGS sequence"/>
</dbReference>
<reference evidence="1 2" key="1">
    <citation type="submission" date="2020-08" db="EMBL/GenBank/DDBJ databases">
        <title>Genomic Encyclopedia of Type Strains, Phase III (KMG-III): the genomes of soil and plant-associated and newly described type strains.</title>
        <authorList>
            <person name="Whitman W."/>
        </authorList>
    </citation>
    <scope>NUCLEOTIDE SEQUENCE [LARGE SCALE GENOMIC DNA]</scope>
    <source>
        <strain evidence="1 2">CECT 8088</strain>
    </source>
</reference>
<dbReference type="EMBL" id="JACHXV010000051">
    <property type="protein sequence ID" value="MBB3175592.1"/>
    <property type="molecule type" value="Genomic_DNA"/>
</dbReference>